<dbReference type="PANTHER" id="PTHR36006:SF2">
    <property type="entry name" value="OS06G0704200 PROTEIN"/>
    <property type="match status" value="1"/>
</dbReference>
<proteinExistence type="predicted"/>
<evidence type="ECO:0000313" key="2">
    <source>
        <dbReference type="Proteomes" id="UP001438707"/>
    </source>
</evidence>
<protein>
    <submittedName>
        <fullName evidence="1">Uncharacterized protein</fullName>
    </submittedName>
</protein>
<name>A0AAW1SBM7_9CHLO</name>
<dbReference type="EMBL" id="JALJOS010000002">
    <property type="protein sequence ID" value="KAK9843032.1"/>
    <property type="molecule type" value="Genomic_DNA"/>
</dbReference>
<sequence length="177" mass="19326">MLSIRPPEAGRTSLEALESKLLRSRLCRTSAWQWISYRLSHNSRSLTVQTSSRHQTQQYQAPPPVAYLAVAAAAASLLVAGSCQAAMPSDDNFQNIPGQLSGGIDEQEHRMKGPQSKQAEACIRNCIPTCIRGGEGAPGLGPLSVRKDLVRFKDGYRSRSYCLQECGFACSVKQSQQ</sequence>
<dbReference type="AlphaFoldDB" id="A0AAW1SBM7"/>
<keyword evidence="2" id="KW-1185">Reference proteome</keyword>
<reference evidence="1 2" key="1">
    <citation type="journal article" date="2024" name="Nat. Commun.">
        <title>Phylogenomics reveals the evolutionary origins of lichenization in chlorophyte algae.</title>
        <authorList>
            <person name="Puginier C."/>
            <person name="Libourel C."/>
            <person name="Otte J."/>
            <person name="Skaloud P."/>
            <person name="Haon M."/>
            <person name="Grisel S."/>
            <person name="Petersen M."/>
            <person name="Berrin J.G."/>
            <person name="Delaux P.M."/>
            <person name="Dal Grande F."/>
            <person name="Keller J."/>
        </authorList>
    </citation>
    <scope>NUCLEOTIDE SEQUENCE [LARGE SCALE GENOMIC DNA]</scope>
    <source>
        <strain evidence="1 2">SAG 2145</strain>
    </source>
</reference>
<organism evidence="1 2">
    <name type="scientific">Apatococcus lobatus</name>
    <dbReference type="NCBI Taxonomy" id="904363"/>
    <lineage>
        <taxon>Eukaryota</taxon>
        <taxon>Viridiplantae</taxon>
        <taxon>Chlorophyta</taxon>
        <taxon>core chlorophytes</taxon>
        <taxon>Trebouxiophyceae</taxon>
        <taxon>Chlorellales</taxon>
        <taxon>Chlorellaceae</taxon>
        <taxon>Apatococcus</taxon>
    </lineage>
</organism>
<comment type="caution">
    <text evidence="1">The sequence shown here is derived from an EMBL/GenBank/DDBJ whole genome shotgun (WGS) entry which is preliminary data.</text>
</comment>
<dbReference type="PANTHER" id="PTHR36006">
    <property type="entry name" value="BNAC02G25390D PROTEIN"/>
    <property type="match status" value="1"/>
</dbReference>
<accession>A0AAW1SBM7</accession>
<gene>
    <name evidence="1" type="ORF">WJX74_005852</name>
</gene>
<dbReference type="Proteomes" id="UP001438707">
    <property type="component" value="Unassembled WGS sequence"/>
</dbReference>
<evidence type="ECO:0000313" key="1">
    <source>
        <dbReference type="EMBL" id="KAK9843032.1"/>
    </source>
</evidence>